<accession>A0A2K3DX17</accession>
<name>A0A2K3DX17_CHLRE</name>
<organism evidence="3 4">
    <name type="scientific">Chlamydomonas reinhardtii</name>
    <name type="common">Chlamydomonas smithii</name>
    <dbReference type="NCBI Taxonomy" id="3055"/>
    <lineage>
        <taxon>Eukaryota</taxon>
        <taxon>Viridiplantae</taxon>
        <taxon>Chlorophyta</taxon>
        <taxon>core chlorophytes</taxon>
        <taxon>Chlorophyceae</taxon>
        <taxon>CS clade</taxon>
        <taxon>Chlamydomonadales</taxon>
        <taxon>Chlamydomonadaceae</taxon>
        <taxon>Chlamydomonas</taxon>
    </lineage>
</organism>
<evidence type="ECO:0000313" key="3">
    <source>
        <dbReference type="EMBL" id="PNW85077.1"/>
    </source>
</evidence>
<feature type="compositionally biased region" description="Low complexity" evidence="1">
    <location>
        <begin position="112"/>
        <end position="121"/>
    </location>
</feature>
<feature type="compositionally biased region" description="Gly residues" evidence="1">
    <location>
        <begin position="172"/>
        <end position="193"/>
    </location>
</feature>
<dbReference type="OrthoDB" id="540564at2759"/>
<feature type="region of interest" description="Disordered" evidence="1">
    <location>
        <begin position="76"/>
        <end position="129"/>
    </location>
</feature>
<dbReference type="SUPFAM" id="SSF50729">
    <property type="entry name" value="PH domain-like"/>
    <property type="match status" value="1"/>
</dbReference>
<evidence type="ECO:0000259" key="2">
    <source>
        <dbReference type="PROSITE" id="PS50003"/>
    </source>
</evidence>
<dbReference type="InterPro" id="IPR011993">
    <property type="entry name" value="PH-like_dom_sf"/>
</dbReference>
<evidence type="ECO:0000256" key="1">
    <source>
        <dbReference type="SAM" id="MobiDB-lite"/>
    </source>
</evidence>
<proteinExistence type="predicted"/>
<dbReference type="InParanoid" id="A0A2K3DX17"/>
<dbReference type="InterPro" id="IPR027267">
    <property type="entry name" value="AH/BAR_dom_sf"/>
</dbReference>
<evidence type="ECO:0000313" key="4">
    <source>
        <dbReference type="Proteomes" id="UP000006906"/>
    </source>
</evidence>
<dbReference type="SUPFAM" id="SSF103657">
    <property type="entry name" value="BAR/IMD domain-like"/>
    <property type="match status" value="1"/>
</dbReference>
<feature type="domain" description="PH" evidence="2">
    <location>
        <begin position="515"/>
        <end position="617"/>
    </location>
</feature>
<reference evidence="3 4" key="1">
    <citation type="journal article" date="2007" name="Science">
        <title>The Chlamydomonas genome reveals the evolution of key animal and plant functions.</title>
        <authorList>
            <person name="Merchant S.S."/>
            <person name="Prochnik S.E."/>
            <person name="Vallon O."/>
            <person name="Harris E.H."/>
            <person name="Karpowicz S.J."/>
            <person name="Witman G.B."/>
            <person name="Terry A."/>
            <person name="Salamov A."/>
            <person name="Fritz-Laylin L.K."/>
            <person name="Marechal-Drouard L."/>
            <person name="Marshall W.F."/>
            <person name="Qu L.H."/>
            <person name="Nelson D.R."/>
            <person name="Sanderfoot A.A."/>
            <person name="Spalding M.H."/>
            <person name="Kapitonov V.V."/>
            <person name="Ren Q."/>
            <person name="Ferris P."/>
            <person name="Lindquist E."/>
            <person name="Shapiro H."/>
            <person name="Lucas S.M."/>
            <person name="Grimwood J."/>
            <person name="Schmutz J."/>
            <person name="Cardol P."/>
            <person name="Cerutti H."/>
            <person name="Chanfreau G."/>
            <person name="Chen C.L."/>
            <person name="Cognat V."/>
            <person name="Croft M.T."/>
            <person name="Dent R."/>
            <person name="Dutcher S."/>
            <person name="Fernandez E."/>
            <person name="Fukuzawa H."/>
            <person name="Gonzalez-Ballester D."/>
            <person name="Gonzalez-Halphen D."/>
            <person name="Hallmann A."/>
            <person name="Hanikenne M."/>
            <person name="Hippler M."/>
            <person name="Inwood W."/>
            <person name="Jabbari K."/>
            <person name="Kalanon M."/>
            <person name="Kuras R."/>
            <person name="Lefebvre P.A."/>
            <person name="Lemaire S.D."/>
            <person name="Lobanov A.V."/>
            <person name="Lohr M."/>
            <person name="Manuell A."/>
            <person name="Meier I."/>
            <person name="Mets L."/>
            <person name="Mittag M."/>
            <person name="Mittelmeier T."/>
            <person name="Moroney J.V."/>
            <person name="Moseley J."/>
            <person name="Napoli C."/>
            <person name="Nedelcu A.M."/>
            <person name="Niyogi K."/>
            <person name="Novoselov S.V."/>
            <person name="Paulsen I.T."/>
            <person name="Pazour G."/>
            <person name="Purton S."/>
            <person name="Ral J.P."/>
            <person name="Riano-Pachon D.M."/>
            <person name="Riekhof W."/>
            <person name="Rymarquis L."/>
            <person name="Schroda M."/>
            <person name="Stern D."/>
            <person name="Umen J."/>
            <person name="Willows R."/>
            <person name="Wilson N."/>
            <person name="Zimmer S.L."/>
            <person name="Allmer J."/>
            <person name="Balk J."/>
            <person name="Bisova K."/>
            <person name="Chen C.J."/>
            <person name="Elias M."/>
            <person name="Gendler K."/>
            <person name="Hauser C."/>
            <person name="Lamb M.R."/>
            <person name="Ledford H."/>
            <person name="Long J.C."/>
            <person name="Minagawa J."/>
            <person name="Page M.D."/>
            <person name="Pan J."/>
            <person name="Pootakham W."/>
            <person name="Roje S."/>
            <person name="Rose A."/>
            <person name="Stahlberg E."/>
            <person name="Terauchi A.M."/>
            <person name="Yang P."/>
            <person name="Ball S."/>
            <person name="Bowler C."/>
            <person name="Dieckmann C.L."/>
            <person name="Gladyshev V.N."/>
            <person name="Green P."/>
            <person name="Jorgensen R."/>
            <person name="Mayfield S."/>
            <person name="Mueller-Roeber B."/>
            <person name="Rajamani S."/>
            <person name="Sayre R.T."/>
            <person name="Brokstein P."/>
            <person name="Dubchak I."/>
            <person name="Goodstein D."/>
            <person name="Hornick L."/>
            <person name="Huang Y.W."/>
            <person name="Jhaveri J."/>
            <person name="Luo Y."/>
            <person name="Martinez D."/>
            <person name="Ngau W.C."/>
            <person name="Otillar B."/>
            <person name="Poliakov A."/>
            <person name="Porter A."/>
            <person name="Szajkowski L."/>
            <person name="Werner G."/>
            <person name="Zhou K."/>
            <person name="Grigoriev I.V."/>
            <person name="Rokhsar D.S."/>
            <person name="Grossman A.R."/>
        </authorList>
    </citation>
    <scope>NUCLEOTIDE SEQUENCE [LARGE SCALE GENOMIC DNA]</scope>
    <source>
        <strain evidence="4">CC-503</strain>
    </source>
</reference>
<sequence length="636" mass="67313">MREEFLAKEVGKSPPMSICKTSRTNPRHELEELDENVLREMLLKASPKYAEPFDMSQITRNVSIGRAARREMDVASSSYGESAGQLLEDGTFRRPSRNSAGGMAGSAPGLPNGHSAHSGSGAANGGQRSAGATATGVAAFFGPLGGLIGLSSPPPAASAAARARASASGAVASGGQGPQGGSGSQGGAAGPGSGLQQSQQLASSFSTTSSACVGSCYDAELARQRAAVAAIEDDVEEECRVNRELAARITERLDNSCKILDGLAALLSALGAAESAYATAMAAAARVRLVGLEADDGELRAAGEALLRVPSVIDQAHRPLHSTLTGLSKEVAALLGRYRAAAREVSTEAATAQRHIDTIRKQLQAALADHGSACRGLEGVLADRGAGRPTRAPEADPWASEGRLVLEQQALQTWQDRERAALRKGFQQVTDLEQQRLELVKAAMTSAVDSYRAALLPLQHDLHNMNDVLQAIQPEVKLSTLRDMAATATRTAQGLGARQAESLQSVCHELFCSPEISRQGDLQVWEPATERWRKCHFVLTRAGYLHWFPKAEEVRPLDGLALARCAFEAGKAPRFNIIETAKGGGWLGGIRGRRLSFQAASVEECCEWAIAIREAIAVAEGKQLAFEEEEQQAGQR</sequence>
<dbReference type="AlphaFoldDB" id="A0A2K3DX17"/>
<dbReference type="InterPro" id="IPR001849">
    <property type="entry name" value="PH_domain"/>
</dbReference>
<feature type="compositionally biased region" description="Basic and acidic residues" evidence="1">
    <location>
        <begin position="1"/>
        <end position="11"/>
    </location>
</feature>
<dbReference type="Proteomes" id="UP000006906">
    <property type="component" value="Chromosome 3"/>
</dbReference>
<dbReference type="EMBL" id="CM008964">
    <property type="protein sequence ID" value="PNW85077.1"/>
    <property type="molecule type" value="Genomic_DNA"/>
</dbReference>
<dbReference type="RefSeq" id="XP_042926001.1">
    <property type="nucleotide sequence ID" value="XM_043060872.1"/>
</dbReference>
<dbReference type="Gramene" id="PNW85077">
    <property type="protein sequence ID" value="PNW85077"/>
    <property type="gene ID" value="CHLRE_03g170650v5"/>
</dbReference>
<dbReference type="SMR" id="A0A2K3DX17"/>
<dbReference type="KEGG" id="cre:CHLRE_03g170650v5"/>
<protein>
    <recommendedName>
        <fullName evidence="2">PH domain-containing protein</fullName>
    </recommendedName>
</protein>
<feature type="region of interest" description="Disordered" evidence="1">
    <location>
        <begin position="1"/>
        <end position="26"/>
    </location>
</feature>
<gene>
    <name evidence="3" type="ORF">CHLRE_03g170650v5</name>
</gene>
<keyword evidence="4" id="KW-1185">Reference proteome</keyword>
<dbReference type="ExpressionAtlas" id="A0A2K3DX17">
    <property type="expression patterns" value="baseline"/>
</dbReference>
<dbReference type="GeneID" id="5728942"/>
<dbReference type="SMART" id="SM00233">
    <property type="entry name" value="PH"/>
    <property type="match status" value="1"/>
</dbReference>
<feature type="region of interest" description="Disordered" evidence="1">
    <location>
        <begin position="170"/>
        <end position="201"/>
    </location>
</feature>
<dbReference type="Gene3D" id="1.20.1270.60">
    <property type="entry name" value="Arfaptin homology (AH) domain/BAR domain"/>
    <property type="match status" value="1"/>
</dbReference>
<dbReference type="PROSITE" id="PS50003">
    <property type="entry name" value="PH_DOMAIN"/>
    <property type="match status" value="1"/>
</dbReference>
<dbReference type="Gene3D" id="2.30.29.30">
    <property type="entry name" value="Pleckstrin-homology domain (PH domain)/Phosphotyrosine-binding domain (PTB)"/>
    <property type="match status" value="1"/>
</dbReference>
<dbReference type="PaxDb" id="3055-EDP06167"/>